<keyword evidence="2" id="KW-1185">Reference proteome</keyword>
<dbReference type="STRING" id="341036.SAMN05660649_00884"/>
<organism evidence="1 2">
    <name type="scientific">Desulfotruncus arcticus DSM 17038</name>
    <dbReference type="NCBI Taxonomy" id="1121424"/>
    <lineage>
        <taxon>Bacteria</taxon>
        <taxon>Bacillati</taxon>
        <taxon>Bacillota</taxon>
        <taxon>Clostridia</taxon>
        <taxon>Eubacteriales</taxon>
        <taxon>Desulfallaceae</taxon>
        <taxon>Desulfotruncus</taxon>
    </lineage>
</organism>
<reference evidence="2" key="1">
    <citation type="submission" date="2016-10" db="EMBL/GenBank/DDBJ databases">
        <authorList>
            <person name="Varghese N."/>
            <person name="Submissions S."/>
        </authorList>
    </citation>
    <scope>NUCLEOTIDE SEQUENCE [LARGE SCALE GENOMIC DNA]</scope>
    <source>
        <strain evidence="2">DSM 17038</strain>
    </source>
</reference>
<protein>
    <submittedName>
        <fullName evidence="1">Uncharacterized protein</fullName>
    </submittedName>
</protein>
<gene>
    <name evidence="1" type="ORF">SAMN05660649_00884</name>
</gene>
<accession>A0A1I2PLZ9</accession>
<name>A0A1I2PLZ9_9FIRM</name>
<proteinExistence type="predicted"/>
<dbReference type="Proteomes" id="UP000199337">
    <property type="component" value="Unassembled WGS sequence"/>
</dbReference>
<dbReference type="AlphaFoldDB" id="A0A1I2PLZ9"/>
<evidence type="ECO:0000313" key="2">
    <source>
        <dbReference type="Proteomes" id="UP000199337"/>
    </source>
</evidence>
<evidence type="ECO:0000313" key="1">
    <source>
        <dbReference type="EMBL" id="SFG15017.1"/>
    </source>
</evidence>
<sequence>MPKDDKKEEDEIPDVPDKPVIQSGDIILLGKHRLICGDATKSEDLAY</sequence>
<dbReference type="EMBL" id="FOOX01000002">
    <property type="protein sequence ID" value="SFG15017.1"/>
    <property type="molecule type" value="Genomic_DNA"/>
</dbReference>